<accession>A0AAJ2U3J9</accession>
<keyword evidence="6 7" id="KW-0472">Membrane</keyword>
<dbReference type="Proteomes" id="UP001285636">
    <property type="component" value="Unassembled WGS sequence"/>
</dbReference>
<dbReference type="CDD" id="cd01610">
    <property type="entry name" value="PAP2_like"/>
    <property type="match status" value="1"/>
</dbReference>
<evidence type="ECO:0000256" key="5">
    <source>
        <dbReference type="ARBA" id="ARBA00022989"/>
    </source>
</evidence>
<comment type="subcellular location">
    <subcellularLocation>
        <location evidence="1">Cell membrane</location>
        <topology evidence="1">Multi-pass membrane protein</topology>
    </subcellularLocation>
</comment>
<protein>
    <submittedName>
        <fullName evidence="9">Phosphatase PAP2 family protein</fullName>
    </submittedName>
</protein>
<reference evidence="9" key="1">
    <citation type="submission" date="2023-10" db="EMBL/GenBank/DDBJ databases">
        <title>Screening of Alkalihalophilus pseudofirmusBZ-TG-HK211 and Its Alleviation of Salt Stress on Rapeseed Growth.</title>
        <authorList>
            <person name="Zhao B."/>
            <person name="Guo T."/>
        </authorList>
    </citation>
    <scope>NUCLEOTIDE SEQUENCE</scope>
    <source>
        <strain evidence="9">BZ-TG-HK211</strain>
    </source>
</reference>
<evidence type="ECO:0000256" key="1">
    <source>
        <dbReference type="ARBA" id="ARBA00004651"/>
    </source>
</evidence>
<dbReference type="PANTHER" id="PTHR14969">
    <property type="entry name" value="SPHINGOSINE-1-PHOSPHATE PHOSPHOHYDROLASE"/>
    <property type="match status" value="1"/>
</dbReference>
<keyword evidence="2" id="KW-1003">Cell membrane</keyword>
<organism evidence="9 10">
    <name type="scientific">Alkalihalophilus pseudofirmus</name>
    <name type="common">Bacillus pseudofirmus</name>
    <dbReference type="NCBI Taxonomy" id="79885"/>
    <lineage>
        <taxon>Bacteria</taxon>
        <taxon>Bacillati</taxon>
        <taxon>Bacillota</taxon>
        <taxon>Bacilli</taxon>
        <taxon>Bacillales</taxon>
        <taxon>Bacillaceae</taxon>
        <taxon>Alkalihalophilus</taxon>
    </lineage>
</organism>
<evidence type="ECO:0000256" key="6">
    <source>
        <dbReference type="ARBA" id="ARBA00023136"/>
    </source>
</evidence>
<dbReference type="InterPro" id="IPR036938">
    <property type="entry name" value="PAP2/HPO_sf"/>
</dbReference>
<comment type="caution">
    <text evidence="9">The sequence shown here is derived from an EMBL/GenBank/DDBJ whole genome shotgun (WGS) entry which is preliminary data.</text>
</comment>
<dbReference type="RefSeq" id="WP_323466924.1">
    <property type="nucleotide sequence ID" value="NZ_CP144224.1"/>
</dbReference>
<dbReference type="SMART" id="SM00014">
    <property type="entry name" value="acidPPc"/>
    <property type="match status" value="1"/>
</dbReference>
<evidence type="ECO:0000256" key="4">
    <source>
        <dbReference type="ARBA" id="ARBA00022801"/>
    </source>
</evidence>
<evidence type="ECO:0000256" key="7">
    <source>
        <dbReference type="SAM" id="Phobius"/>
    </source>
</evidence>
<sequence length="176" mass="19500">MIINKSWLYETDCQLFYLINKHHRLMLPMQYITHLGSAPLTIISLLSLLLLTSGDMFTASIAAMAALITSHLIVRGIKHRTPRYRPYVSLKESHVVKKPLKDHSFPSGHTTAAIAACTPFMLMFPAYSILFLITSFLVGISRISLGLHYPSDVMAGWGLGFVSGVLFYAAVVALMS</sequence>
<proteinExistence type="predicted"/>
<dbReference type="GO" id="GO:0016787">
    <property type="term" value="F:hydrolase activity"/>
    <property type="evidence" value="ECO:0007669"/>
    <property type="project" value="UniProtKB-KW"/>
</dbReference>
<keyword evidence="3 7" id="KW-0812">Transmembrane</keyword>
<name>A0AAJ2U3J9_ALKPS</name>
<dbReference type="GO" id="GO:0005886">
    <property type="term" value="C:plasma membrane"/>
    <property type="evidence" value="ECO:0007669"/>
    <property type="project" value="UniProtKB-SubCell"/>
</dbReference>
<feature type="transmembrane region" description="Helical" evidence="7">
    <location>
        <begin position="31"/>
        <end position="51"/>
    </location>
</feature>
<dbReference type="SUPFAM" id="SSF48317">
    <property type="entry name" value="Acid phosphatase/Vanadium-dependent haloperoxidase"/>
    <property type="match status" value="1"/>
</dbReference>
<feature type="transmembrane region" description="Helical" evidence="7">
    <location>
        <begin position="155"/>
        <end position="175"/>
    </location>
</feature>
<gene>
    <name evidence="9" type="ORF">RYX45_12600</name>
</gene>
<evidence type="ECO:0000313" key="9">
    <source>
        <dbReference type="EMBL" id="MDV2886022.1"/>
    </source>
</evidence>
<feature type="transmembrane region" description="Helical" evidence="7">
    <location>
        <begin position="129"/>
        <end position="149"/>
    </location>
</feature>
<feature type="transmembrane region" description="Helical" evidence="7">
    <location>
        <begin position="57"/>
        <end position="77"/>
    </location>
</feature>
<dbReference type="Pfam" id="PF01569">
    <property type="entry name" value="PAP2"/>
    <property type="match status" value="1"/>
</dbReference>
<dbReference type="EMBL" id="JAWJAY010000002">
    <property type="protein sequence ID" value="MDV2886022.1"/>
    <property type="molecule type" value="Genomic_DNA"/>
</dbReference>
<evidence type="ECO:0000313" key="10">
    <source>
        <dbReference type="Proteomes" id="UP001285636"/>
    </source>
</evidence>
<dbReference type="Gene3D" id="1.20.144.10">
    <property type="entry name" value="Phosphatidic acid phosphatase type 2/haloperoxidase"/>
    <property type="match status" value="1"/>
</dbReference>
<keyword evidence="5 7" id="KW-1133">Transmembrane helix</keyword>
<dbReference type="PANTHER" id="PTHR14969:SF62">
    <property type="entry name" value="DECAPRENYLPHOSPHORYL-5-PHOSPHORIBOSE PHOSPHATASE RV3807C-RELATED"/>
    <property type="match status" value="1"/>
</dbReference>
<dbReference type="InterPro" id="IPR000326">
    <property type="entry name" value="PAP2/HPO"/>
</dbReference>
<feature type="domain" description="Phosphatidic acid phosphatase type 2/haloperoxidase" evidence="8">
    <location>
        <begin position="59"/>
        <end position="168"/>
    </location>
</feature>
<dbReference type="AlphaFoldDB" id="A0AAJ2U3J9"/>
<evidence type="ECO:0000256" key="3">
    <source>
        <dbReference type="ARBA" id="ARBA00022692"/>
    </source>
</evidence>
<evidence type="ECO:0000259" key="8">
    <source>
        <dbReference type="SMART" id="SM00014"/>
    </source>
</evidence>
<keyword evidence="4" id="KW-0378">Hydrolase</keyword>
<evidence type="ECO:0000256" key="2">
    <source>
        <dbReference type="ARBA" id="ARBA00022475"/>
    </source>
</evidence>